<name>A0ABN7AD39_9HEMI</name>
<dbReference type="EMBL" id="AP028909">
    <property type="protein sequence ID" value="BES88756.1"/>
    <property type="molecule type" value="Genomic_DNA"/>
</dbReference>
<accession>A0ABN7AD39</accession>
<proteinExistence type="predicted"/>
<protein>
    <submittedName>
        <fullName evidence="1">Uncharacterized protein</fullName>
    </submittedName>
</protein>
<organism evidence="1 2">
    <name type="scientific">Nesidiocoris tenuis</name>
    <dbReference type="NCBI Taxonomy" id="355587"/>
    <lineage>
        <taxon>Eukaryota</taxon>
        <taxon>Metazoa</taxon>
        <taxon>Ecdysozoa</taxon>
        <taxon>Arthropoda</taxon>
        <taxon>Hexapoda</taxon>
        <taxon>Insecta</taxon>
        <taxon>Pterygota</taxon>
        <taxon>Neoptera</taxon>
        <taxon>Paraneoptera</taxon>
        <taxon>Hemiptera</taxon>
        <taxon>Heteroptera</taxon>
        <taxon>Panheteroptera</taxon>
        <taxon>Cimicomorpha</taxon>
        <taxon>Miridae</taxon>
        <taxon>Dicyphina</taxon>
        <taxon>Nesidiocoris</taxon>
    </lineage>
</organism>
<dbReference type="Proteomes" id="UP001307889">
    <property type="component" value="Chromosome 1"/>
</dbReference>
<evidence type="ECO:0000313" key="2">
    <source>
        <dbReference type="Proteomes" id="UP001307889"/>
    </source>
</evidence>
<evidence type="ECO:0000313" key="1">
    <source>
        <dbReference type="EMBL" id="BES88756.1"/>
    </source>
</evidence>
<sequence>MRGDLLAPPCRYWASVLSSLTYFTSTLPPLGSSVKPPAEFQRRLLPNLPRCRASNMFDWTSLISLGLARLGRTCASSVDVSLREFPSELVWNNQSSFCQMASGWEPIPLKTETIPSIRLDLYLFRT</sequence>
<reference evidence="1 2" key="1">
    <citation type="submission" date="2023-09" db="EMBL/GenBank/DDBJ databases">
        <title>Nesidiocoris tenuis whole genome shotgun sequence.</title>
        <authorList>
            <person name="Shibata T."/>
            <person name="Shimoda M."/>
            <person name="Kobayashi T."/>
            <person name="Uehara T."/>
        </authorList>
    </citation>
    <scope>NUCLEOTIDE SEQUENCE [LARGE SCALE GENOMIC DNA]</scope>
    <source>
        <strain evidence="1 2">Japan</strain>
    </source>
</reference>
<gene>
    <name evidence="1" type="ORF">NTJ_01563</name>
</gene>
<keyword evidence="2" id="KW-1185">Reference proteome</keyword>